<dbReference type="Proteomes" id="UP000688137">
    <property type="component" value="Unassembled WGS sequence"/>
</dbReference>
<evidence type="ECO:0000313" key="1">
    <source>
        <dbReference type="EMBL" id="CAD8116817.1"/>
    </source>
</evidence>
<comment type="caution">
    <text evidence="1">The sequence shown here is derived from an EMBL/GenBank/DDBJ whole genome shotgun (WGS) entry which is preliminary data.</text>
</comment>
<name>A0A8S1QQB3_PARPR</name>
<dbReference type="AlphaFoldDB" id="A0A8S1QQB3"/>
<protein>
    <submittedName>
        <fullName evidence="1">Uncharacterized protein</fullName>
    </submittedName>
</protein>
<reference evidence="1" key="1">
    <citation type="submission" date="2021-01" db="EMBL/GenBank/DDBJ databases">
        <authorList>
            <consortium name="Genoscope - CEA"/>
            <person name="William W."/>
        </authorList>
    </citation>
    <scope>NUCLEOTIDE SEQUENCE</scope>
</reference>
<gene>
    <name evidence="1" type="ORF">PPRIM_AZ9-3.1.T1820001</name>
</gene>
<proteinExistence type="predicted"/>
<evidence type="ECO:0000313" key="2">
    <source>
        <dbReference type="Proteomes" id="UP000688137"/>
    </source>
</evidence>
<organism evidence="1 2">
    <name type="scientific">Paramecium primaurelia</name>
    <dbReference type="NCBI Taxonomy" id="5886"/>
    <lineage>
        <taxon>Eukaryota</taxon>
        <taxon>Sar</taxon>
        <taxon>Alveolata</taxon>
        <taxon>Ciliophora</taxon>
        <taxon>Intramacronucleata</taxon>
        <taxon>Oligohymenophorea</taxon>
        <taxon>Peniculida</taxon>
        <taxon>Parameciidae</taxon>
        <taxon>Paramecium</taxon>
    </lineage>
</organism>
<sequence>MLLSTDLFFTRGQHELKEQLWPSPIFQVQSLEQKGHMHRILLHFGSIQFKLYEMMNMNLQNFLMNISCSTKDLKSIIHKELSNCLVINDNDCQVFSKLAFCQESIQSSLPDNSYLNTTSSSLYYKSYSFHRFCPMDEVLWINHYLNWLSISCLHPQIYYLIPEVALQTITTCYLNIYSLKKLRYVVRIRSLVRRSLYGLIKSISPFFIKD</sequence>
<dbReference type="EMBL" id="CAJJDM010000191">
    <property type="protein sequence ID" value="CAD8116817.1"/>
    <property type="molecule type" value="Genomic_DNA"/>
</dbReference>
<accession>A0A8S1QQB3</accession>
<keyword evidence="2" id="KW-1185">Reference proteome</keyword>